<sequence length="171" mass="19935">MLMGNRIPFIIPEMDLNFRLARLLIVIEKLSYSSKGNPILNLEKIAIFEFLIKYPHILKLVLKTKQRDENIQFNQEYIGSIESLFPDRNALNNLSSVRLILIKLIQFDFIKVENIKKELYFVITDDGKECIKEISSEYTDEIGLFCERLKVLRSVSNNELKKIITPLIEGV</sequence>
<protein>
    <recommendedName>
        <fullName evidence="3">MarR family transcriptional regulator</fullName>
    </recommendedName>
</protein>
<dbReference type="EMBL" id="NUFG01000001">
    <property type="protein sequence ID" value="PEK28195.1"/>
    <property type="molecule type" value="Genomic_DNA"/>
</dbReference>
<gene>
    <name evidence="1" type="ORF">CN694_04255</name>
</gene>
<dbReference type="InterPro" id="IPR046902">
    <property type="entry name" value="ABC-3C_MC4"/>
</dbReference>
<proteinExistence type="predicted"/>
<organism evidence="1 2">
    <name type="scientific">Bacillus wiedmannii</name>
    <dbReference type="NCBI Taxonomy" id="1890302"/>
    <lineage>
        <taxon>Bacteria</taxon>
        <taxon>Bacillati</taxon>
        <taxon>Bacillota</taxon>
        <taxon>Bacilli</taxon>
        <taxon>Bacillales</taxon>
        <taxon>Bacillaceae</taxon>
        <taxon>Bacillus</taxon>
        <taxon>Bacillus cereus group</taxon>
    </lineage>
</organism>
<dbReference type="AlphaFoldDB" id="A0AB73RMF7"/>
<evidence type="ECO:0008006" key="3">
    <source>
        <dbReference type="Google" id="ProtNLM"/>
    </source>
</evidence>
<accession>A0AB73RMF7</accession>
<dbReference type="Pfam" id="PF20290">
    <property type="entry name" value="MC4"/>
    <property type="match status" value="1"/>
</dbReference>
<reference evidence="1 2" key="1">
    <citation type="submission" date="2017-09" db="EMBL/GenBank/DDBJ databases">
        <title>Large-scale bioinformatics analysis of Bacillus genomes uncovers conserved roles of natural products in bacterial physiology.</title>
        <authorList>
            <consortium name="Agbiome Team Llc"/>
            <person name="Bleich R.M."/>
            <person name="Kirk G.J."/>
            <person name="Santa Maria K.C."/>
            <person name="Allen S.E."/>
            <person name="Farag S."/>
            <person name="Shank E.A."/>
            <person name="Bowers A."/>
        </authorList>
    </citation>
    <scope>NUCLEOTIDE SEQUENCE [LARGE SCALE GENOMIC DNA]</scope>
    <source>
        <strain evidence="1 2">AFS000414</strain>
    </source>
</reference>
<evidence type="ECO:0000313" key="2">
    <source>
        <dbReference type="Proteomes" id="UP000220435"/>
    </source>
</evidence>
<comment type="caution">
    <text evidence="1">The sequence shown here is derived from an EMBL/GenBank/DDBJ whole genome shotgun (WGS) entry which is preliminary data.</text>
</comment>
<evidence type="ECO:0000313" key="1">
    <source>
        <dbReference type="EMBL" id="PEK28195.1"/>
    </source>
</evidence>
<dbReference type="Proteomes" id="UP000220435">
    <property type="component" value="Unassembled WGS sequence"/>
</dbReference>
<name>A0AB73RMF7_9BACI</name>